<evidence type="ECO:0000256" key="2">
    <source>
        <dbReference type="ARBA" id="ARBA00022750"/>
    </source>
</evidence>
<reference evidence="6" key="2">
    <citation type="submission" date="2022-01" db="EMBL/GenBank/DDBJ databases">
        <authorList>
            <person name="Yamashiro T."/>
            <person name="Shiraishi A."/>
            <person name="Satake H."/>
            <person name="Nakayama K."/>
        </authorList>
    </citation>
    <scope>NUCLEOTIDE SEQUENCE</scope>
</reference>
<dbReference type="InterPro" id="IPR043502">
    <property type="entry name" value="DNA/RNA_pol_sf"/>
</dbReference>
<evidence type="ECO:0000313" key="6">
    <source>
        <dbReference type="EMBL" id="GJT74035.1"/>
    </source>
</evidence>
<dbReference type="PANTHER" id="PTHR42648">
    <property type="entry name" value="TRANSPOSASE, PUTATIVE-RELATED"/>
    <property type="match status" value="1"/>
</dbReference>
<dbReference type="InterPro" id="IPR039537">
    <property type="entry name" value="Retrotran_Ty1/copia-like"/>
</dbReference>
<feature type="region of interest" description="Disordered" evidence="4">
    <location>
        <begin position="571"/>
        <end position="596"/>
    </location>
</feature>
<comment type="caution">
    <text evidence="6">The sequence shown here is derived from an EMBL/GenBank/DDBJ whole genome shotgun (WGS) entry which is preliminary data.</text>
</comment>
<dbReference type="Gene3D" id="3.30.420.10">
    <property type="entry name" value="Ribonuclease H-like superfamily/Ribonuclease H"/>
    <property type="match status" value="1"/>
</dbReference>
<dbReference type="InterPro" id="IPR025724">
    <property type="entry name" value="GAG-pre-integrase_dom"/>
</dbReference>
<dbReference type="Proteomes" id="UP001151760">
    <property type="component" value="Unassembled WGS sequence"/>
</dbReference>
<dbReference type="InterPro" id="IPR054722">
    <property type="entry name" value="PolX-like_BBD"/>
</dbReference>
<organism evidence="6 7">
    <name type="scientific">Tanacetum coccineum</name>
    <dbReference type="NCBI Taxonomy" id="301880"/>
    <lineage>
        <taxon>Eukaryota</taxon>
        <taxon>Viridiplantae</taxon>
        <taxon>Streptophyta</taxon>
        <taxon>Embryophyta</taxon>
        <taxon>Tracheophyta</taxon>
        <taxon>Spermatophyta</taxon>
        <taxon>Magnoliopsida</taxon>
        <taxon>eudicotyledons</taxon>
        <taxon>Gunneridae</taxon>
        <taxon>Pentapetalae</taxon>
        <taxon>asterids</taxon>
        <taxon>campanulids</taxon>
        <taxon>Asterales</taxon>
        <taxon>Asteraceae</taxon>
        <taxon>Asteroideae</taxon>
        <taxon>Anthemideae</taxon>
        <taxon>Anthemidinae</taxon>
        <taxon>Tanacetum</taxon>
    </lineage>
</organism>
<evidence type="ECO:0000259" key="5">
    <source>
        <dbReference type="PROSITE" id="PS50994"/>
    </source>
</evidence>
<dbReference type="CDD" id="cd09272">
    <property type="entry name" value="RNase_HI_RT_Ty1"/>
    <property type="match status" value="1"/>
</dbReference>
<feature type="compositionally biased region" description="Polar residues" evidence="4">
    <location>
        <begin position="579"/>
        <end position="596"/>
    </location>
</feature>
<evidence type="ECO:0000256" key="4">
    <source>
        <dbReference type="SAM" id="MobiDB-lite"/>
    </source>
</evidence>
<dbReference type="InterPro" id="IPR012337">
    <property type="entry name" value="RNaseH-like_sf"/>
</dbReference>
<dbReference type="InterPro" id="IPR057670">
    <property type="entry name" value="SH3_retrovirus"/>
</dbReference>
<dbReference type="InterPro" id="IPR036397">
    <property type="entry name" value="RNaseH_sf"/>
</dbReference>
<dbReference type="InterPro" id="IPR001584">
    <property type="entry name" value="Integrase_cat-core"/>
</dbReference>
<keyword evidence="2" id="KW-0064">Aspartyl protease</keyword>
<feature type="coiled-coil region" evidence="3">
    <location>
        <begin position="1611"/>
        <end position="1638"/>
    </location>
</feature>
<name>A0ABQ5GEW3_9ASTR</name>
<evidence type="ECO:0000256" key="1">
    <source>
        <dbReference type="ARBA" id="ARBA00022670"/>
    </source>
</evidence>
<dbReference type="Pfam" id="PF25597">
    <property type="entry name" value="SH3_retrovirus"/>
    <property type="match status" value="1"/>
</dbReference>
<keyword evidence="2" id="KW-0378">Hydrolase</keyword>
<gene>
    <name evidence="6" type="ORF">Tco_1033321</name>
</gene>
<keyword evidence="1" id="KW-0645">Protease</keyword>
<feature type="region of interest" description="Disordered" evidence="4">
    <location>
        <begin position="1723"/>
        <end position="1747"/>
    </location>
</feature>
<feature type="coiled-coil region" evidence="3">
    <location>
        <begin position="1546"/>
        <end position="1573"/>
    </location>
</feature>
<evidence type="ECO:0000313" key="7">
    <source>
        <dbReference type="Proteomes" id="UP001151760"/>
    </source>
</evidence>
<keyword evidence="7" id="KW-1185">Reference proteome</keyword>
<dbReference type="Pfam" id="PF13976">
    <property type="entry name" value="gag_pre-integrs"/>
    <property type="match status" value="1"/>
</dbReference>
<feature type="domain" description="Integrase catalytic" evidence="5">
    <location>
        <begin position="793"/>
        <end position="980"/>
    </location>
</feature>
<feature type="compositionally biased region" description="Basic and acidic residues" evidence="4">
    <location>
        <begin position="1377"/>
        <end position="1389"/>
    </location>
</feature>
<reference evidence="6" key="1">
    <citation type="journal article" date="2022" name="Int. J. Mol. Sci.">
        <title>Draft Genome of Tanacetum Coccineum: Genomic Comparison of Closely Related Tanacetum-Family Plants.</title>
        <authorList>
            <person name="Yamashiro T."/>
            <person name="Shiraishi A."/>
            <person name="Nakayama K."/>
            <person name="Satake H."/>
        </authorList>
    </citation>
    <scope>NUCLEOTIDE SEQUENCE</scope>
</reference>
<protein>
    <submittedName>
        <fullName evidence="6">Retrovirus-related pol polyprotein from transposon TNT 1-94</fullName>
    </submittedName>
</protein>
<dbReference type="SUPFAM" id="SSF56672">
    <property type="entry name" value="DNA/RNA polymerases"/>
    <property type="match status" value="1"/>
</dbReference>
<sequence length="1861" mass="210175">MIRLKSPTLAKRFVRTKSLAKRPIAKRLFHSTEGTTGLSETPTRENHEGMTIEAITEEEIFKEIARNVIGISVNFMKDKKRKVREATESWMNIPISFPTISLEDMSEEPLIVEAKVEGYLNKGPVERNPYGPGRVRWGNIKVTGENRARGGVVRPVSLPKRLLFASKHRLQSRVGDGIQYKCFLDAYKGYHQIQMAEEDEEKMHCNNNQGTTAITKIPSGLKNAGPQPKINRSYEASKDNMIKYLAKAMEYASEFKSFSIENIPRNMIKKQDYQGGKDYYMSNTRPSAETTKNSHDVHHGPLVVLSVGHGHPETITTGKRRCQVCNRVGVTTRSHHGTIGAQLVNNPFKSWCKRFEIRQMNRRCVGGGGESATRWLHPQANRLVERANRSLMEGKERDGGYYGSKIQNKDGAILQQEGSPTFKDILIEEDTRSIHITNDLRKIPKKTLLTKSKRFFKKVSKSRAIARRARPGPKQISQMLICRTLARTLNKGLIAEAYEWDKEEVSSDNNEMVEVKVLMALAKENNDVSKEGAKNGEWVKISMRKVHTLLEMEDNDDRKLSEAEGFILPSHDTGRLLPSESQRNTTNPSVAVTDSSATNYDSADESLVCSTPVPPLKKLDGAKPISGPKTIKSILRSKSTFKAKALKSVIINEPSSAPAKGNKSYSALKVYSASASKLKSMKIEDDPPLAICGIKKPIWYLDSRCSRYMTGVKSYLHKYVEQPGPKVVFGDDSTCTTEGYGCIKCNGIVFTKFDEKRGTIFNSNKEIVMIAPRVKDVYVLDMTSSAQESCFFAKASENLNWLWHKRLAHLNLKTINKLAKQNLVIGLPLLVYSKDKPCSSCEKGKHHRVSFKIKQTSSIKKRLHFIHMDLFRPVTLRSINHEKYTLVIIDEYSRNSTLVNFCDEKGISQNFSSPYTPEQNGVAERKNRTLIEATRTMLSGSIFSKQYWIEAVATACYTQNRSTIVKRHLKTPYEIFRKRIPNISFLYVFGCPVYLHNHKDHLRKFDEKVDDDYLIGYSLVSKAFRVFNTRTQQTEETYHITFDESLEAIKFSKPSVDNINIVKSENIHLMNINLLKGFDLKGYSDSDYASCNTDRKSTSAKAEYVAAAGCCANILWMKSQLIDYDIIYEKVPIFYDNTSAIAISNNLVLHSRQSTLIPDITSSEIIFSKGTLNYISFPLNINLLISSPSLLNEQTIQKKDLFELGLPDSKISVSTPTGEVRGEIGYNGEIREKGTLKKSCLPPRLRLLMVDYARIIWEDLIHKLNKKTREKIVPYPRFISLLLEHIAPKYDNEELTISPTQVFSVHNWILKPNQPEEPPFTDHMKAICNLDVHVDSKAPKYSSLIEEVPQGKKVGARSGLRRKQSSKHTSESTIEASKSESCHSKKETRSSSAMDISPSHPSPPTPMVGEMHKEEQQAASGPTSISQLKLILEYLLLRIPYLNNRIWMKEQKNYSFTHILAGSNPSVLIDKTKFAGDGLKTANTTSGVNEESGADDISQKVKLEDLLDLLKDTRSAFFTPDSPTDEPVIVLDVSEEEENAENDKYTEDTLSRKEELEQAKVKAEAEVTSMKAKPSYPDINQLTELLVTSLKPELFKLLASHDFASFLPTELKELPSNITRLSEEIKELKQHIKDTEIELHGDLIEIPTKLESFTSTISSLSSQIGELKNIQRKPPTEFLNLPSQISSVQEKLKTLDSLPNLLHKVFDTLNRFSTVMENASGAASMGVPSARQAPPSPVEGEKNTKDASTNLKHELIDLLGKYVMTQYYTTKLLFDKYCDKMLKRKKNPKITNCEVLTKKGIVTLKIYREGGSEEVISNLKVNDLHLAEWREILQACPDKSEKGWKTIYDLVKTRVDQLTQD</sequence>
<evidence type="ECO:0000256" key="3">
    <source>
        <dbReference type="SAM" id="Coils"/>
    </source>
</evidence>
<dbReference type="Pfam" id="PF22936">
    <property type="entry name" value="Pol_BBD"/>
    <property type="match status" value="1"/>
</dbReference>
<dbReference type="PROSITE" id="PS50994">
    <property type="entry name" value="INTEGRASE"/>
    <property type="match status" value="1"/>
</dbReference>
<keyword evidence="3" id="KW-0175">Coiled coil</keyword>
<dbReference type="PANTHER" id="PTHR42648:SF32">
    <property type="entry name" value="RIBONUCLEASE H-LIKE DOMAIN, GAG-PRE-INTEGRASE DOMAIN PROTEIN-RELATED"/>
    <property type="match status" value="1"/>
</dbReference>
<dbReference type="EMBL" id="BQNB010018406">
    <property type="protein sequence ID" value="GJT74035.1"/>
    <property type="molecule type" value="Genomic_DNA"/>
</dbReference>
<feature type="region of interest" description="Disordered" evidence="4">
    <location>
        <begin position="1352"/>
        <end position="1422"/>
    </location>
</feature>
<accession>A0ABQ5GEW3</accession>
<dbReference type="SUPFAM" id="SSF53098">
    <property type="entry name" value="Ribonuclease H-like"/>
    <property type="match status" value="1"/>
</dbReference>
<proteinExistence type="predicted"/>